<evidence type="ECO:0000313" key="3">
    <source>
        <dbReference type="Proteomes" id="UP001629156"/>
    </source>
</evidence>
<keyword evidence="1" id="KW-0732">Signal</keyword>
<reference evidence="2 3" key="1">
    <citation type="submission" date="2024-06" db="EMBL/GenBank/DDBJ databases">
        <authorList>
            <person name="Kaempfer P."/>
            <person name="Viver T."/>
        </authorList>
    </citation>
    <scope>NUCLEOTIDE SEQUENCE [LARGE SCALE GENOMIC DNA]</scope>
    <source>
        <strain evidence="2 3">ST-119</strain>
    </source>
</reference>
<name>A0ABW8YX92_9FLAO</name>
<comment type="caution">
    <text evidence="2">The sequence shown here is derived from an EMBL/GenBank/DDBJ whole genome shotgun (WGS) entry which is preliminary data.</text>
</comment>
<dbReference type="Proteomes" id="UP001629156">
    <property type="component" value="Unassembled WGS sequence"/>
</dbReference>
<proteinExistence type="predicted"/>
<dbReference type="RefSeq" id="WP_408084033.1">
    <property type="nucleotide sequence ID" value="NZ_JBELPZ010000003.1"/>
</dbReference>
<dbReference type="InterPro" id="IPR032578">
    <property type="entry name" value="DUF4919"/>
</dbReference>
<keyword evidence="3" id="KW-1185">Reference proteome</keyword>
<evidence type="ECO:0000313" key="2">
    <source>
        <dbReference type="EMBL" id="MFL9843781.1"/>
    </source>
</evidence>
<feature type="chain" id="PRO_5045853107" evidence="1">
    <location>
        <begin position="19"/>
        <end position="222"/>
    </location>
</feature>
<sequence>MKKIILLLLLLCPLCIFAQDFTKPDYKTIEKNIKDKNSPYFFEKLFDRFTKADTTMTLEEKRHVYYGYSFTDAYSPYSTPDAKDELNKLMDKENLDDTEKEKALGLIDKVLKEDPFSLQMLNYKLFFYEELNRNKEAEDTANKMGMILDAILSTGDGTSIENCFYVITVGNEYEVISIIGFEFGGKQSLIENKYDYLELAENAYGIEGFYFDISRSINSMKF</sequence>
<accession>A0ABW8YX92</accession>
<feature type="signal peptide" evidence="1">
    <location>
        <begin position="1"/>
        <end position="18"/>
    </location>
</feature>
<evidence type="ECO:0000256" key="1">
    <source>
        <dbReference type="SAM" id="SignalP"/>
    </source>
</evidence>
<dbReference type="EMBL" id="JBELPZ010000003">
    <property type="protein sequence ID" value="MFL9843781.1"/>
    <property type="molecule type" value="Genomic_DNA"/>
</dbReference>
<gene>
    <name evidence="2" type="ORF">ABS766_05045</name>
</gene>
<dbReference type="Pfam" id="PF16266">
    <property type="entry name" value="DUF4919"/>
    <property type="match status" value="1"/>
</dbReference>
<protein>
    <submittedName>
        <fullName evidence="2">DUF4919 domain-containing protein</fullName>
    </submittedName>
</protein>
<organism evidence="2 3">
    <name type="scientific">Flavobacterium rhizosphaerae</name>
    <dbReference type="NCBI Taxonomy" id="3163298"/>
    <lineage>
        <taxon>Bacteria</taxon>
        <taxon>Pseudomonadati</taxon>
        <taxon>Bacteroidota</taxon>
        <taxon>Flavobacteriia</taxon>
        <taxon>Flavobacteriales</taxon>
        <taxon>Flavobacteriaceae</taxon>
        <taxon>Flavobacterium</taxon>
    </lineage>
</organism>